<comment type="similarity">
    <text evidence="7">Belongs to the binding-protein-dependent transport system permease family.</text>
</comment>
<dbReference type="PANTHER" id="PTHR43163">
    <property type="entry name" value="DIPEPTIDE TRANSPORT SYSTEM PERMEASE PROTEIN DPPB-RELATED"/>
    <property type="match status" value="1"/>
</dbReference>
<feature type="transmembrane region" description="Helical" evidence="7">
    <location>
        <begin position="177"/>
        <end position="197"/>
    </location>
</feature>
<dbReference type="AlphaFoldDB" id="F5YNF5"/>
<dbReference type="GO" id="GO:0055085">
    <property type="term" value="P:transmembrane transport"/>
    <property type="evidence" value="ECO:0007669"/>
    <property type="project" value="InterPro"/>
</dbReference>
<evidence type="ECO:0000256" key="3">
    <source>
        <dbReference type="ARBA" id="ARBA00022475"/>
    </source>
</evidence>
<feature type="transmembrane region" description="Helical" evidence="7">
    <location>
        <begin position="12"/>
        <end position="30"/>
    </location>
</feature>
<dbReference type="Proteomes" id="UP000009223">
    <property type="component" value="Chromosome"/>
</dbReference>
<evidence type="ECO:0000313" key="10">
    <source>
        <dbReference type="Proteomes" id="UP000009223"/>
    </source>
</evidence>
<feature type="transmembrane region" description="Helical" evidence="7">
    <location>
        <begin position="130"/>
        <end position="157"/>
    </location>
</feature>
<dbReference type="eggNOG" id="COG0601">
    <property type="taxonomic scope" value="Bacteria"/>
</dbReference>
<comment type="subcellular location">
    <subcellularLocation>
        <location evidence="1 7">Cell membrane</location>
        <topology evidence="1 7">Multi-pass membrane protein</topology>
    </subcellularLocation>
</comment>
<evidence type="ECO:0000259" key="8">
    <source>
        <dbReference type="PROSITE" id="PS50928"/>
    </source>
</evidence>
<dbReference type="PANTHER" id="PTHR43163:SF6">
    <property type="entry name" value="DIPEPTIDE TRANSPORT SYSTEM PERMEASE PROTEIN DPPB-RELATED"/>
    <property type="match status" value="1"/>
</dbReference>
<feature type="domain" description="ABC transmembrane type-1" evidence="8">
    <location>
        <begin position="95"/>
        <end position="304"/>
    </location>
</feature>
<dbReference type="OrthoDB" id="9806409at2"/>
<evidence type="ECO:0000256" key="6">
    <source>
        <dbReference type="ARBA" id="ARBA00023136"/>
    </source>
</evidence>
<dbReference type="Pfam" id="PF19300">
    <property type="entry name" value="BPD_transp_1_N"/>
    <property type="match status" value="1"/>
</dbReference>
<dbReference type="PROSITE" id="PS50928">
    <property type="entry name" value="ABC_TM1"/>
    <property type="match status" value="1"/>
</dbReference>
<feature type="transmembrane region" description="Helical" evidence="7">
    <location>
        <begin position="239"/>
        <end position="261"/>
    </location>
</feature>
<evidence type="ECO:0000256" key="7">
    <source>
        <dbReference type="RuleBase" id="RU363032"/>
    </source>
</evidence>
<dbReference type="Pfam" id="PF00528">
    <property type="entry name" value="BPD_transp_1"/>
    <property type="match status" value="1"/>
</dbReference>
<evidence type="ECO:0000256" key="5">
    <source>
        <dbReference type="ARBA" id="ARBA00022989"/>
    </source>
</evidence>
<reference evidence="9 10" key="2">
    <citation type="journal article" date="2011" name="ISME J.">
        <title>RNA-seq reveals cooperative metabolic interactions between two termite-gut spirochete species in co-culture.</title>
        <authorList>
            <person name="Rosenthal A.Z."/>
            <person name="Matson E.G."/>
            <person name="Eldar A."/>
            <person name="Leadbetter J.R."/>
        </authorList>
    </citation>
    <scope>NUCLEOTIDE SEQUENCE [LARGE SCALE GENOMIC DNA]</scope>
    <source>
        <strain evidence="10">ATCC BAA-887 / DSM 12427 / ZAS-2</strain>
    </source>
</reference>
<dbReference type="InterPro" id="IPR000515">
    <property type="entry name" value="MetI-like"/>
</dbReference>
<feature type="transmembrane region" description="Helical" evidence="7">
    <location>
        <begin position="281"/>
        <end position="307"/>
    </location>
</feature>
<keyword evidence="2 7" id="KW-0813">Transport</keyword>
<reference evidence="10" key="1">
    <citation type="submission" date="2009-12" db="EMBL/GenBank/DDBJ databases">
        <title>Complete sequence of Treponema primitia strain ZAS-2.</title>
        <authorList>
            <person name="Tetu S.G."/>
            <person name="Matson E."/>
            <person name="Ren Q."/>
            <person name="Seshadri R."/>
            <person name="Elbourne L."/>
            <person name="Hassan K.A."/>
            <person name="Durkin A."/>
            <person name="Radune D."/>
            <person name="Mohamoud Y."/>
            <person name="Shay R."/>
            <person name="Jin S."/>
            <person name="Zhang X."/>
            <person name="Lucey K."/>
            <person name="Ballor N.R."/>
            <person name="Ottesen E."/>
            <person name="Rosenthal R."/>
            <person name="Allen A."/>
            <person name="Leadbetter J.R."/>
            <person name="Paulsen I.T."/>
        </authorList>
    </citation>
    <scope>NUCLEOTIDE SEQUENCE [LARGE SCALE GENOMIC DNA]</scope>
    <source>
        <strain evidence="10">ATCC BAA-887 / DSM 12427 / ZAS-2</strain>
    </source>
</reference>
<keyword evidence="4 7" id="KW-0812">Transmembrane</keyword>
<keyword evidence="6 7" id="KW-0472">Membrane</keyword>
<dbReference type="Gene3D" id="1.10.3720.10">
    <property type="entry name" value="MetI-like"/>
    <property type="match status" value="1"/>
</dbReference>
<proteinExistence type="inferred from homology"/>
<dbReference type="HOGENOM" id="CLU_036879_0_1_12"/>
<dbReference type="EMBL" id="CP001843">
    <property type="protein sequence ID" value="AEF83849.1"/>
    <property type="molecule type" value="Genomic_DNA"/>
</dbReference>
<dbReference type="CDD" id="cd06261">
    <property type="entry name" value="TM_PBP2"/>
    <property type="match status" value="1"/>
</dbReference>
<dbReference type="InterPro" id="IPR045621">
    <property type="entry name" value="BPD_transp_1_N"/>
</dbReference>
<sequence length="323" mass="35298">MIKFIIRRTLQVFPTLFIVVTLTFILTRMVPGDPVTAMVGDQASPQMMELIREEMGLNDSMFVQYIRYLKNIIQGDFGRSYFYNRPVGTIIAERIPNTLLLTLTSLIIATIGGIAIGVTTASRQSSTLDYILTLLSLVGVSLPVFWVGLMLVLVFSVNLGWLPTFGMSGSVDGLGELLRHLALPCITLTLVPLASFVRVTRSSVIEALGSESIRSIRARGLKEGTLLWRHTLKNALPPIVTVVGMQLAGAFSGAVLTENIFSWPGMGTMIANAINNRDYALIQGTVMVIAIAFVLVNLLTDLIYMLVNPKFAAETMLWGKANG</sequence>
<gene>
    <name evidence="9" type="ordered locus">TREPR_3028</name>
</gene>
<evidence type="ECO:0000256" key="4">
    <source>
        <dbReference type="ARBA" id="ARBA00022692"/>
    </source>
</evidence>
<protein>
    <submittedName>
        <fullName evidence="9">Oligopeptide transport system permease protein AppB</fullName>
    </submittedName>
</protein>
<keyword evidence="5 7" id="KW-1133">Transmembrane helix</keyword>
<evidence type="ECO:0000256" key="2">
    <source>
        <dbReference type="ARBA" id="ARBA00022448"/>
    </source>
</evidence>
<dbReference type="GO" id="GO:0005886">
    <property type="term" value="C:plasma membrane"/>
    <property type="evidence" value="ECO:0007669"/>
    <property type="project" value="UniProtKB-SubCell"/>
</dbReference>
<organism evidence="9 10">
    <name type="scientific">Treponema primitia (strain ATCC BAA-887 / DSM 12427 / ZAS-2)</name>
    <dbReference type="NCBI Taxonomy" id="545694"/>
    <lineage>
        <taxon>Bacteria</taxon>
        <taxon>Pseudomonadati</taxon>
        <taxon>Spirochaetota</taxon>
        <taxon>Spirochaetia</taxon>
        <taxon>Spirochaetales</taxon>
        <taxon>Treponemataceae</taxon>
        <taxon>Treponema</taxon>
    </lineage>
</organism>
<feature type="transmembrane region" description="Helical" evidence="7">
    <location>
        <begin position="99"/>
        <end position="118"/>
    </location>
</feature>
<dbReference type="KEGG" id="tpi:TREPR_3028"/>
<dbReference type="InterPro" id="IPR035906">
    <property type="entry name" value="MetI-like_sf"/>
</dbReference>
<dbReference type="RefSeq" id="WP_015707227.1">
    <property type="nucleotide sequence ID" value="NC_015578.1"/>
</dbReference>
<dbReference type="STRING" id="545694.TREPR_3028"/>
<keyword evidence="10" id="KW-1185">Reference proteome</keyword>
<evidence type="ECO:0000256" key="1">
    <source>
        <dbReference type="ARBA" id="ARBA00004651"/>
    </source>
</evidence>
<keyword evidence="3" id="KW-1003">Cell membrane</keyword>
<dbReference type="SUPFAM" id="SSF161098">
    <property type="entry name" value="MetI-like"/>
    <property type="match status" value="1"/>
</dbReference>
<accession>F5YNF5</accession>
<evidence type="ECO:0000313" key="9">
    <source>
        <dbReference type="EMBL" id="AEF83849.1"/>
    </source>
</evidence>
<name>F5YNF5_TREPZ</name>